<name>A0A8S5LNE7_9CAUD</name>
<organism evidence="1">
    <name type="scientific">Siphoviridae sp. ctbQZ1</name>
    <dbReference type="NCBI Taxonomy" id="2827581"/>
    <lineage>
        <taxon>Viruses</taxon>
        <taxon>Duplodnaviria</taxon>
        <taxon>Heunggongvirae</taxon>
        <taxon>Uroviricota</taxon>
        <taxon>Caudoviricetes</taxon>
    </lineage>
</organism>
<evidence type="ECO:0000313" key="1">
    <source>
        <dbReference type="EMBL" id="DAD71392.1"/>
    </source>
</evidence>
<reference evidence="1" key="1">
    <citation type="journal article" date="2021" name="Proc. Natl. Acad. Sci. U.S.A.">
        <title>A Catalog of Tens of Thousands of Viruses from Human Metagenomes Reveals Hidden Associations with Chronic Diseases.</title>
        <authorList>
            <person name="Tisza M.J."/>
            <person name="Buck C.B."/>
        </authorList>
    </citation>
    <scope>NUCLEOTIDE SEQUENCE</scope>
    <source>
        <strain evidence="1">CtbQZ1</strain>
    </source>
</reference>
<sequence>MSTLKFKFIGFNIEFFILLVYNTVRKEGRRNG</sequence>
<proteinExistence type="predicted"/>
<accession>A0A8S5LNE7</accession>
<protein>
    <submittedName>
        <fullName evidence="1">Uncharacterized protein</fullName>
    </submittedName>
</protein>
<dbReference type="EMBL" id="BK015881">
    <property type="protein sequence ID" value="DAD71392.1"/>
    <property type="molecule type" value="Genomic_DNA"/>
</dbReference>